<protein>
    <submittedName>
        <fullName evidence="1">Uncharacterized protein</fullName>
    </submittedName>
</protein>
<name>A0A2P2FEY7_AMYLU</name>
<organism evidence="1 2">
    <name type="scientific">Amycolatopsis lurida NRRL 2430</name>
    <dbReference type="NCBI Taxonomy" id="1460371"/>
    <lineage>
        <taxon>Bacteria</taxon>
        <taxon>Bacillati</taxon>
        <taxon>Actinomycetota</taxon>
        <taxon>Actinomycetes</taxon>
        <taxon>Pseudonocardiales</taxon>
        <taxon>Pseudonocardiaceae</taxon>
        <taxon>Amycolatopsis</taxon>
    </lineage>
</organism>
<comment type="caution">
    <text evidence="1">The sequence shown here is derived from an EMBL/GenBank/DDBJ whole genome shotgun (WGS) entry which is preliminary data.</text>
</comment>
<reference evidence="1 2" key="1">
    <citation type="journal article" date="2014" name="Genome Announc.">
        <title>Draft Genome Sequence of Amycolatopsis lurida NRRL 2430, Producer of the Glycopeptide Family Antibiotic Ristocetin.</title>
        <authorList>
            <person name="Kwun M.J."/>
            <person name="Hong H.J."/>
        </authorList>
    </citation>
    <scope>NUCLEOTIDE SEQUENCE [LARGE SCALE GENOMIC DNA]</scope>
    <source>
        <strain evidence="1 2">NRRL 2430</strain>
    </source>
</reference>
<dbReference type="AlphaFoldDB" id="A0A2P2FEY7"/>
<dbReference type="EMBL" id="JFBM01000079">
    <property type="protein sequence ID" value="KFU75293.1"/>
    <property type="molecule type" value="Genomic_DNA"/>
</dbReference>
<evidence type="ECO:0000313" key="1">
    <source>
        <dbReference type="EMBL" id="KFU75293.1"/>
    </source>
</evidence>
<keyword evidence="2" id="KW-1185">Reference proteome</keyword>
<proteinExistence type="predicted"/>
<dbReference type="Proteomes" id="UP000256220">
    <property type="component" value="Unassembled WGS sequence"/>
</dbReference>
<accession>A0A2P2FEY7</accession>
<evidence type="ECO:0000313" key="2">
    <source>
        <dbReference type="Proteomes" id="UP000256220"/>
    </source>
</evidence>
<sequence length="124" mass="13759">MNCDYHVGAPDFGPKCSDLDIECAASPWPCFSPYSADQSFALADGSLCGDDQFEQSELFASERHGHLADDYLAAREVDQHVVDPELFRRCAQLGMVSPTQDGLHSRNQLLNVEWFHQVIVRAGS</sequence>
<gene>
    <name evidence="1" type="ORF">BB31_42295</name>
</gene>